<organism evidence="1 2">
    <name type="scientific">Avena sativa</name>
    <name type="common">Oat</name>
    <dbReference type="NCBI Taxonomy" id="4498"/>
    <lineage>
        <taxon>Eukaryota</taxon>
        <taxon>Viridiplantae</taxon>
        <taxon>Streptophyta</taxon>
        <taxon>Embryophyta</taxon>
        <taxon>Tracheophyta</taxon>
        <taxon>Spermatophyta</taxon>
        <taxon>Magnoliopsida</taxon>
        <taxon>Liliopsida</taxon>
        <taxon>Poales</taxon>
        <taxon>Poaceae</taxon>
        <taxon>BOP clade</taxon>
        <taxon>Pooideae</taxon>
        <taxon>Poodae</taxon>
        <taxon>Poeae</taxon>
        <taxon>Poeae Chloroplast Group 1 (Aveneae type)</taxon>
        <taxon>Aveninae</taxon>
        <taxon>Avena</taxon>
    </lineage>
</organism>
<evidence type="ECO:0000313" key="1">
    <source>
        <dbReference type="EnsemblPlants" id="AVESA.00010b.r2.4DG0747910.1.CDS"/>
    </source>
</evidence>
<dbReference type="EnsemblPlants" id="AVESA.00010b.r2.4DG0747910.1">
    <property type="protein sequence ID" value="AVESA.00010b.r2.4DG0747910.1.CDS"/>
    <property type="gene ID" value="AVESA.00010b.r2.4DG0747910"/>
</dbReference>
<reference evidence="1" key="2">
    <citation type="submission" date="2025-09" db="UniProtKB">
        <authorList>
            <consortium name="EnsemblPlants"/>
        </authorList>
    </citation>
    <scope>IDENTIFICATION</scope>
</reference>
<reference evidence="1" key="1">
    <citation type="submission" date="2021-05" db="EMBL/GenBank/DDBJ databases">
        <authorList>
            <person name="Scholz U."/>
            <person name="Mascher M."/>
            <person name="Fiebig A."/>
        </authorList>
    </citation>
    <scope>NUCLEOTIDE SEQUENCE [LARGE SCALE GENOMIC DNA]</scope>
</reference>
<protein>
    <submittedName>
        <fullName evidence="1">Uncharacterized protein</fullName>
    </submittedName>
</protein>
<sequence length="596" mass="65442">MAGAKGNGPAIGIDLGTTYSCVAVWRPLHNRVEVIPNDQGNLTTPSCVAFTDAWRLIGDAAMNQAAMNSVNTVFDAKRLIGRRFNDASVQGDIKLWPFKVISGPGERPMIVVHYMGEEKHFTAEEISSMMLVEMRETAEAYLGTAVKNVVITVPVYFNDSQRQGTIDAGAIAGLNVMRIINEPSAAAIAYGLDKLSSNNGEVKTVLIFDLGGGTMDVSIISIQRGGVFTVKATSGDTHLGGQDLNSRMVEHFVQDFLKRHKSDIRSNPRALMRLRTACERAKRMLSTTAQAKFEIDSLHDGIDFYGTITRARFEELNMDLFSKCIGHVEKCLSYAKMDKSQIDDVVLVGGSTRIPKVQQLLQDFFDGKLLCKSINPDEAVAYGAAVQAAVLGGECNQKLQDFVLLDVTPLSLGVEVVPGVMSVLVPRNTTIPVKRTGPYTTEHDNQTSILIKVYEGEGAMTKDNRLLGMFTLTGITTAPRGVAQISETIEVEANGILKVSAEDITTGNKKSITITTDKGGLSKEEIGRMLQDAEKYNSEDKKRMRKIKKENKEEGWVSKEDFERTVQNSKKYKPEDNKQMKEIKKENEGLVEQGGV</sequence>
<evidence type="ECO:0000313" key="2">
    <source>
        <dbReference type="Proteomes" id="UP001732700"/>
    </source>
</evidence>
<name>A0ACD5X6W2_AVESA</name>
<proteinExistence type="predicted"/>
<accession>A0ACD5X6W2</accession>
<keyword evidence="2" id="KW-1185">Reference proteome</keyword>
<dbReference type="Proteomes" id="UP001732700">
    <property type="component" value="Chromosome 4D"/>
</dbReference>